<dbReference type="PRINTS" id="PR00139">
    <property type="entry name" value="ASNGLNASE"/>
</dbReference>
<dbReference type="PROSITE" id="PS00917">
    <property type="entry name" value="ASN_GLN_ASE_2"/>
    <property type="match status" value="1"/>
</dbReference>
<dbReference type="SMART" id="SM00870">
    <property type="entry name" value="Asparaginase"/>
    <property type="match status" value="1"/>
</dbReference>
<dbReference type="PIRSF" id="PIRSF500176">
    <property type="entry name" value="L_ASNase"/>
    <property type="match status" value="1"/>
</dbReference>
<dbReference type="InterPro" id="IPR027474">
    <property type="entry name" value="L-asparaginase_N"/>
</dbReference>
<dbReference type="SUPFAM" id="SSF53774">
    <property type="entry name" value="Glutaminase/Asparaginase"/>
    <property type="match status" value="1"/>
</dbReference>
<proteinExistence type="predicted"/>
<gene>
    <name evidence="4" type="ORF">A3D03_04995</name>
</gene>
<evidence type="ECO:0008006" key="6">
    <source>
        <dbReference type="Google" id="ProtNLM"/>
    </source>
</evidence>
<dbReference type="GO" id="GO:0004067">
    <property type="term" value="F:asparaginase activity"/>
    <property type="evidence" value="ECO:0007669"/>
    <property type="project" value="UniProtKB-UniRule"/>
</dbReference>
<dbReference type="InterPro" id="IPR037152">
    <property type="entry name" value="L-asparaginase_N_sf"/>
</dbReference>
<dbReference type="Gene3D" id="3.40.50.40">
    <property type="match status" value="1"/>
</dbReference>
<evidence type="ECO:0000313" key="4">
    <source>
        <dbReference type="EMBL" id="OGG19972.1"/>
    </source>
</evidence>
<dbReference type="PANTHER" id="PTHR11707">
    <property type="entry name" value="L-ASPARAGINASE"/>
    <property type="match status" value="1"/>
</dbReference>
<feature type="domain" description="L-asparaginase N-terminal" evidence="2">
    <location>
        <begin position="1"/>
        <end position="126"/>
    </location>
</feature>
<evidence type="ECO:0000259" key="3">
    <source>
        <dbReference type="Pfam" id="PF17763"/>
    </source>
</evidence>
<dbReference type="InterPro" id="IPR041725">
    <property type="entry name" value="L-asparaginase_I"/>
</dbReference>
<dbReference type="Pfam" id="PF00710">
    <property type="entry name" value="Asparaginase"/>
    <property type="match status" value="1"/>
</dbReference>
<dbReference type="STRING" id="1798384.A3D03_04995"/>
<dbReference type="Pfam" id="PF17763">
    <property type="entry name" value="Asparaginase_C"/>
    <property type="match status" value="1"/>
</dbReference>
<dbReference type="PANTHER" id="PTHR11707:SF28">
    <property type="entry name" value="60 KDA LYSOPHOSPHOLIPASE"/>
    <property type="match status" value="1"/>
</dbReference>
<dbReference type="Proteomes" id="UP000177092">
    <property type="component" value="Unassembled WGS sequence"/>
</dbReference>
<dbReference type="InterPro" id="IPR006034">
    <property type="entry name" value="Asparaginase/glutaminase-like"/>
</dbReference>
<dbReference type="EMBL" id="MFJN01000062">
    <property type="protein sequence ID" value="OGG19972.1"/>
    <property type="molecule type" value="Genomic_DNA"/>
</dbReference>
<reference evidence="4 5" key="1">
    <citation type="journal article" date="2016" name="Nat. Commun.">
        <title>Thousands of microbial genomes shed light on interconnected biogeochemical processes in an aquifer system.</title>
        <authorList>
            <person name="Anantharaman K."/>
            <person name="Brown C.T."/>
            <person name="Hug L.A."/>
            <person name="Sharon I."/>
            <person name="Castelle C.J."/>
            <person name="Probst A.J."/>
            <person name="Thomas B.C."/>
            <person name="Singh A."/>
            <person name="Wilkins M.J."/>
            <person name="Karaoz U."/>
            <person name="Brodie E.L."/>
            <person name="Williams K.H."/>
            <person name="Hubbard S.S."/>
            <person name="Banfield J.F."/>
        </authorList>
    </citation>
    <scope>NUCLEOTIDE SEQUENCE [LARGE SCALE GENOMIC DNA]</scope>
</reference>
<name>A0A1F6A6B8_9BACT</name>
<feature type="active site" evidence="1">
    <location>
        <position position="29"/>
    </location>
</feature>
<dbReference type="InterPro" id="IPR036152">
    <property type="entry name" value="Asp/glu_Ase-like_sf"/>
</dbReference>
<sequence length="273" mass="30216">MKVEIWSTLARKIFSYWKKYDGFIIIHGTDTLAYTASALSFALKNIDKPVIFTGAQKPFDDINSDGRNNLINSCLLVQMELAEIGIVFGSKILRGNRSTKVSESSLDAFDSPMVEPLGEISLEPRLKKHIKRRNFGKQLICQSDFNPKVIVITLQPSLPVTFLRKILDTGCKGVILKAFGAGNIPNDIITFLREAKSSDIPVVVLSQCNKGITQMQLYQVGYQVLEAGAIAGRDMTLEAAVTKLMWGLANIKKISELKKLFDMNLAGEVTISD</sequence>
<dbReference type="PIRSF" id="PIRSF001220">
    <property type="entry name" value="L-ASNase_gatD"/>
    <property type="match status" value="1"/>
</dbReference>
<feature type="domain" description="Asparaginase/glutaminase C-terminal" evidence="3">
    <location>
        <begin position="148"/>
        <end position="261"/>
    </location>
</feature>
<evidence type="ECO:0000313" key="5">
    <source>
        <dbReference type="Proteomes" id="UP000177092"/>
    </source>
</evidence>
<dbReference type="InterPro" id="IPR027473">
    <property type="entry name" value="L-asparaginase_C"/>
</dbReference>
<evidence type="ECO:0000256" key="1">
    <source>
        <dbReference type="PROSITE-ProRule" id="PRU10100"/>
    </source>
</evidence>
<organism evidence="4 5">
    <name type="scientific">Candidatus Gottesmanbacteria bacterium RIFCSPHIGHO2_02_FULL_40_13</name>
    <dbReference type="NCBI Taxonomy" id="1798384"/>
    <lineage>
        <taxon>Bacteria</taxon>
        <taxon>Candidatus Gottesmaniibacteriota</taxon>
    </lineage>
</organism>
<protein>
    <recommendedName>
        <fullName evidence="6">Asparaginase</fullName>
    </recommendedName>
</protein>
<comment type="caution">
    <text evidence="4">The sequence shown here is derived from an EMBL/GenBank/DDBJ whole genome shotgun (WGS) entry which is preliminary data.</text>
</comment>
<dbReference type="CDD" id="cd08963">
    <property type="entry name" value="L-asparaginase_I"/>
    <property type="match status" value="1"/>
</dbReference>
<accession>A0A1F6A6B8</accession>
<dbReference type="InterPro" id="IPR040919">
    <property type="entry name" value="Asparaginase_C"/>
</dbReference>
<dbReference type="Gene3D" id="3.40.50.1170">
    <property type="entry name" value="L-asparaginase, N-terminal domain"/>
    <property type="match status" value="1"/>
</dbReference>
<dbReference type="AlphaFoldDB" id="A0A1F6A6B8"/>
<dbReference type="InterPro" id="IPR027475">
    <property type="entry name" value="Asparaginase/glutaminase_AS2"/>
</dbReference>
<dbReference type="PROSITE" id="PS51732">
    <property type="entry name" value="ASN_GLN_ASE_3"/>
    <property type="match status" value="1"/>
</dbReference>
<evidence type="ECO:0000259" key="2">
    <source>
        <dbReference type="Pfam" id="PF00710"/>
    </source>
</evidence>